<keyword evidence="1" id="KW-0479">Metal-binding</keyword>
<evidence type="ECO:0000256" key="1">
    <source>
        <dbReference type="PROSITE-ProRule" id="PRU00325"/>
    </source>
</evidence>
<proteinExistence type="predicted"/>
<sequence>MDSSIPEHERQYHVAPFETIDDGLDRDGDNGVNDGVNNGNITSTALSDALTALDHGISANDTGRQGHVTSLTRCSCQYPKCWGLPCRHIFRVMMELGADCWTTCLSQVVDPFWLTEKQTITGQNAAQVMRLPVKPAETKSDRYTSLMSTFKPLAEMASTTKHDTVIVEKALKETLSTIIQTKEGNIHDQGDSRVNNNHVEVIANPQLAKKQNQKCHQPHASGAPTTSAAKKAANVSKQKQKQTEKAKRAHALGRT</sequence>
<gene>
    <name evidence="4" type="ORF">ACHAWU_008016</name>
</gene>
<comment type="caution">
    <text evidence="4">The sequence shown here is derived from an EMBL/GenBank/DDBJ whole genome shotgun (WGS) entry which is preliminary data.</text>
</comment>
<keyword evidence="1" id="KW-0863">Zinc-finger</keyword>
<feature type="region of interest" description="Disordered" evidence="2">
    <location>
        <begin position="17"/>
        <end position="36"/>
    </location>
</feature>
<dbReference type="AlphaFoldDB" id="A0ABD3M2N0"/>
<dbReference type="EMBL" id="JALLBG020000281">
    <property type="protein sequence ID" value="KAL3756986.1"/>
    <property type="molecule type" value="Genomic_DNA"/>
</dbReference>
<dbReference type="GO" id="GO:0008270">
    <property type="term" value="F:zinc ion binding"/>
    <property type="evidence" value="ECO:0007669"/>
    <property type="project" value="UniProtKB-KW"/>
</dbReference>
<evidence type="ECO:0000259" key="3">
    <source>
        <dbReference type="PROSITE" id="PS50966"/>
    </source>
</evidence>
<evidence type="ECO:0000313" key="5">
    <source>
        <dbReference type="Proteomes" id="UP001530293"/>
    </source>
</evidence>
<dbReference type="InterPro" id="IPR007527">
    <property type="entry name" value="Znf_SWIM"/>
</dbReference>
<keyword evidence="5" id="KW-1185">Reference proteome</keyword>
<evidence type="ECO:0000256" key="2">
    <source>
        <dbReference type="SAM" id="MobiDB-lite"/>
    </source>
</evidence>
<reference evidence="4 5" key="1">
    <citation type="submission" date="2024-10" db="EMBL/GenBank/DDBJ databases">
        <title>Updated reference genomes for cyclostephanoid diatoms.</title>
        <authorList>
            <person name="Roberts W.R."/>
            <person name="Alverson A.J."/>
        </authorList>
    </citation>
    <scope>NUCLEOTIDE SEQUENCE [LARGE SCALE GENOMIC DNA]</scope>
    <source>
        <strain evidence="4 5">AJA232-27</strain>
    </source>
</reference>
<name>A0ABD3M2N0_9STRA</name>
<dbReference type="PROSITE" id="PS50966">
    <property type="entry name" value="ZF_SWIM"/>
    <property type="match status" value="1"/>
</dbReference>
<feature type="region of interest" description="Disordered" evidence="2">
    <location>
        <begin position="209"/>
        <end position="255"/>
    </location>
</feature>
<dbReference type="Proteomes" id="UP001530293">
    <property type="component" value="Unassembled WGS sequence"/>
</dbReference>
<evidence type="ECO:0000313" key="4">
    <source>
        <dbReference type="EMBL" id="KAL3756986.1"/>
    </source>
</evidence>
<protein>
    <recommendedName>
        <fullName evidence="3">SWIM-type domain-containing protein</fullName>
    </recommendedName>
</protein>
<feature type="domain" description="SWIM-type" evidence="3">
    <location>
        <begin position="66"/>
        <end position="97"/>
    </location>
</feature>
<accession>A0ABD3M2N0</accession>
<keyword evidence="1" id="KW-0862">Zinc</keyword>
<organism evidence="4 5">
    <name type="scientific">Discostella pseudostelligera</name>
    <dbReference type="NCBI Taxonomy" id="259834"/>
    <lineage>
        <taxon>Eukaryota</taxon>
        <taxon>Sar</taxon>
        <taxon>Stramenopiles</taxon>
        <taxon>Ochrophyta</taxon>
        <taxon>Bacillariophyta</taxon>
        <taxon>Coscinodiscophyceae</taxon>
        <taxon>Thalassiosirophycidae</taxon>
        <taxon>Stephanodiscales</taxon>
        <taxon>Stephanodiscaceae</taxon>
        <taxon>Discostella</taxon>
    </lineage>
</organism>